<name>A0ABR1ATU7_POLSC</name>
<dbReference type="EMBL" id="JAWJWF010000045">
    <property type="protein sequence ID" value="KAK6627337.1"/>
    <property type="molecule type" value="Genomic_DNA"/>
</dbReference>
<protein>
    <submittedName>
        <fullName evidence="1">Uncharacterized protein</fullName>
    </submittedName>
</protein>
<gene>
    <name evidence="1" type="ORF">RUM44_009814</name>
</gene>
<organism evidence="1 2">
    <name type="scientific">Polyplax serrata</name>
    <name type="common">Common mouse louse</name>
    <dbReference type="NCBI Taxonomy" id="468196"/>
    <lineage>
        <taxon>Eukaryota</taxon>
        <taxon>Metazoa</taxon>
        <taxon>Ecdysozoa</taxon>
        <taxon>Arthropoda</taxon>
        <taxon>Hexapoda</taxon>
        <taxon>Insecta</taxon>
        <taxon>Pterygota</taxon>
        <taxon>Neoptera</taxon>
        <taxon>Paraneoptera</taxon>
        <taxon>Psocodea</taxon>
        <taxon>Troctomorpha</taxon>
        <taxon>Phthiraptera</taxon>
        <taxon>Anoplura</taxon>
        <taxon>Polyplacidae</taxon>
        <taxon>Polyplax</taxon>
    </lineage>
</organism>
<reference evidence="1 2" key="1">
    <citation type="submission" date="2023-09" db="EMBL/GenBank/DDBJ databases">
        <title>Genomes of two closely related lineages of the louse Polyplax serrata with different host specificities.</title>
        <authorList>
            <person name="Martinu J."/>
            <person name="Tarabai H."/>
            <person name="Stefka J."/>
            <person name="Hypsa V."/>
        </authorList>
    </citation>
    <scope>NUCLEOTIDE SEQUENCE [LARGE SCALE GENOMIC DNA]</scope>
    <source>
        <strain evidence="1">98ZLc_SE</strain>
    </source>
</reference>
<comment type="caution">
    <text evidence="1">The sequence shown here is derived from an EMBL/GenBank/DDBJ whole genome shotgun (WGS) entry which is preliminary data.</text>
</comment>
<accession>A0ABR1ATU7</accession>
<dbReference type="Proteomes" id="UP001359485">
    <property type="component" value="Unassembled WGS sequence"/>
</dbReference>
<sequence>MEKVEDEDEDEGIGDDIGDPCLHNSCVRACENQYREPDYARLKCQRVQKVPIRMRVQRWFVMHRSLRFVNAKQKEDTGGGTVPLIYIGLTARTQRNKLDLPRYPSGRGEPRCFVAYLTTLKPRVNFIHSPVNVIGLGQTVGGFS</sequence>
<evidence type="ECO:0000313" key="1">
    <source>
        <dbReference type="EMBL" id="KAK6627337.1"/>
    </source>
</evidence>
<proteinExistence type="predicted"/>
<evidence type="ECO:0000313" key="2">
    <source>
        <dbReference type="Proteomes" id="UP001359485"/>
    </source>
</evidence>
<keyword evidence="2" id="KW-1185">Reference proteome</keyword>